<comment type="caution">
    <text evidence="2">The sequence shown here is derived from an EMBL/GenBank/DDBJ whole genome shotgun (WGS) entry which is preliminary data.</text>
</comment>
<reference evidence="2 3" key="1">
    <citation type="submission" date="2024-01" db="EMBL/GenBank/DDBJ databases">
        <authorList>
            <person name="Waweru B."/>
        </authorList>
    </citation>
    <scope>NUCLEOTIDE SEQUENCE [LARGE SCALE GENOMIC DNA]</scope>
</reference>
<dbReference type="Proteomes" id="UP001314170">
    <property type="component" value="Unassembled WGS sequence"/>
</dbReference>
<organism evidence="2 3">
    <name type="scientific">Dovyalis caffra</name>
    <dbReference type="NCBI Taxonomy" id="77055"/>
    <lineage>
        <taxon>Eukaryota</taxon>
        <taxon>Viridiplantae</taxon>
        <taxon>Streptophyta</taxon>
        <taxon>Embryophyta</taxon>
        <taxon>Tracheophyta</taxon>
        <taxon>Spermatophyta</taxon>
        <taxon>Magnoliopsida</taxon>
        <taxon>eudicotyledons</taxon>
        <taxon>Gunneridae</taxon>
        <taxon>Pentapetalae</taxon>
        <taxon>rosids</taxon>
        <taxon>fabids</taxon>
        <taxon>Malpighiales</taxon>
        <taxon>Salicaceae</taxon>
        <taxon>Flacourtieae</taxon>
        <taxon>Dovyalis</taxon>
    </lineage>
</organism>
<dbReference type="AlphaFoldDB" id="A0AAV1REE7"/>
<gene>
    <name evidence="2" type="ORF">DCAF_LOCUS9131</name>
</gene>
<sequence length="86" mass="10128">MSVSRYLLAGPFYQNFQQRDLIQEARPSHEDQEAEMRPKPSNSLNSPVSVPCVFSFLSDTSTCKLERWEQQSQEDMDIIYVWLQRN</sequence>
<evidence type="ECO:0000313" key="3">
    <source>
        <dbReference type="Proteomes" id="UP001314170"/>
    </source>
</evidence>
<evidence type="ECO:0000313" key="2">
    <source>
        <dbReference type="EMBL" id="CAK7332733.1"/>
    </source>
</evidence>
<protein>
    <submittedName>
        <fullName evidence="2">Uncharacterized protein</fullName>
    </submittedName>
</protein>
<name>A0AAV1REE7_9ROSI</name>
<evidence type="ECO:0000256" key="1">
    <source>
        <dbReference type="SAM" id="MobiDB-lite"/>
    </source>
</evidence>
<keyword evidence="3" id="KW-1185">Reference proteome</keyword>
<accession>A0AAV1REE7</accession>
<feature type="compositionally biased region" description="Basic and acidic residues" evidence="1">
    <location>
        <begin position="23"/>
        <end position="38"/>
    </location>
</feature>
<proteinExistence type="predicted"/>
<feature type="region of interest" description="Disordered" evidence="1">
    <location>
        <begin position="23"/>
        <end position="44"/>
    </location>
</feature>
<dbReference type="EMBL" id="CAWUPB010000913">
    <property type="protein sequence ID" value="CAK7332733.1"/>
    <property type="molecule type" value="Genomic_DNA"/>
</dbReference>